<dbReference type="AlphaFoldDB" id="A0A2T5M240"/>
<dbReference type="EMBL" id="MSFN02000002">
    <property type="protein sequence ID" value="PTU22588.1"/>
    <property type="molecule type" value="Genomic_DNA"/>
</dbReference>
<dbReference type="VEuPathDB" id="FungiDB:P175DRAFT_0402642"/>
<dbReference type="GeneID" id="63809879"/>
<organism evidence="1 2">
    <name type="scientific">Aspergillus ochraceoroseus IBT 24754</name>
    <dbReference type="NCBI Taxonomy" id="1392256"/>
    <lineage>
        <taxon>Eukaryota</taxon>
        <taxon>Fungi</taxon>
        <taxon>Dikarya</taxon>
        <taxon>Ascomycota</taxon>
        <taxon>Pezizomycotina</taxon>
        <taxon>Eurotiomycetes</taxon>
        <taxon>Eurotiomycetidae</taxon>
        <taxon>Eurotiales</taxon>
        <taxon>Aspergillaceae</taxon>
        <taxon>Aspergillus</taxon>
        <taxon>Aspergillus subgen. Nidulantes</taxon>
    </lineage>
</organism>
<proteinExistence type="predicted"/>
<sequence>LYYYSPNHGKRFYICLLLIIKIGPTSFKDLYIVNSILYPTFKDACRAINLLEDN</sequence>
<reference evidence="1 2" key="1">
    <citation type="journal article" date="2018" name="Proc. Natl. Acad. Sci. U.S.A.">
        <title>Linking secondary metabolites to gene clusters through genome sequencing of six diverse Aspergillus species.</title>
        <authorList>
            <person name="Kaerboelling I."/>
            <person name="Vesth T.C."/>
            <person name="Frisvad J.C."/>
            <person name="Nybo J.L."/>
            <person name="Theobald S."/>
            <person name="Kuo A."/>
            <person name="Bowyer P."/>
            <person name="Matsuda Y."/>
            <person name="Mondo S."/>
            <person name="Lyhne E.K."/>
            <person name="Kogle M.E."/>
            <person name="Clum A."/>
            <person name="Lipzen A."/>
            <person name="Salamov A."/>
            <person name="Ngan C.Y."/>
            <person name="Daum C."/>
            <person name="Chiniquy J."/>
            <person name="Barry K."/>
            <person name="LaButti K."/>
            <person name="Haridas S."/>
            <person name="Simmons B.A."/>
            <person name="Magnuson J.K."/>
            <person name="Mortensen U.H."/>
            <person name="Larsen T.O."/>
            <person name="Grigoriev I.V."/>
            <person name="Baker S.E."/>
            <person name="Andersen M.R."/>
        </authorList>
    </citation>
    <scope>NUCLEOTIDE SEQUENCE [LARGE SCALE GENOMIC DNA]</scope>
    <source>
        <strain evidence="1 2">IBT 24754</strain>
    </source>
</reference>
<accession>A0A2T5M240</accession>
<evidence type="ECO:0000313" key="2">
    <source>
        <dbReference type="Proteomes" id="UP000244073"/>
    </source>
</evidence>
<evidence type="ECO:0000313" key="1">
    <source>
        <dbReference type="EMBL" id="PTU22588.1"/>
    </source>
</evidence>
<gene>
    <name evidence="1" type="ORF">P175DRAFT_0402642</name>
</gene>
<feature type="non-terminal residue" evidence="1">
    <location>
        <position position="54"/>
    </location>
</feature>
<comment type="caution">
    <text evidence="1">The sequence shown here is derived from an EMBL/GenBank/DDBJ whole genome shotgun (WGS) entry which is preliminary data.</text>
</comment>
<dbReference type="OrthoDB" id="5422369at2759"/>
<name>A0A2T5M240_9EURO</name>
<feature type="non-terminal residue" evidence="1">
    <location>
        <position position="1"/>
    </location>
</feature>
<dbReference type="Proteomes" id="UP000244073">
    <property type="component" value="Unassembled WGS sequence"/>
</dbReference>
<protein>
    <submittedName>
        <fullName evidence="1">Uncharacterized protein</fullName>
    </submittedName>
</protein>
<dbReference type="RefSeq" id="XP_040753980.1">
    <property type="nucleotide sequence ID" value="XM_040892997.1"/>
</dbReference>